<keyword evidence="3" id="KW-1185">Reference proteome</keyword>
<proteinExistence type="predicted"/>
<dbReference type="EMBL" id="CP001348">
    <property type="protein sequence ID" value="ACL76990.1"/>
    <property type="molecule type" value="Genomic_DNA"/>
</dbReference>
<evidence type="ECO:0000313" key="3">
    <source>
        <dbReference type="Proteomes" id="UP000001349"/>
    </source>
</evidence>
<protein>
    <submittedName>
        <fullName evidence="2">Uncharacterized protein</fullName>
    </submittedName>
</protein>
<dbReference type="RefSeq" id="WP_015926074.1">
    <property type="nucleotide sequence ID" value="NC_011898.1"/>
</dbReference>
<organism evidence="2 3">
    <name type="scientific">Ruminiclostridium cellulolyticum (strain ATCC 35319 / DSM 5812 / JCM 6584 / H10)</name>
    <name type="common">Clostridium cellulolyticum</name>
    <dbReference type="NCBI Taxonomy" id="394503"/>
    <lineage>
        <taxon>Bacteria</taxon>
        <taxon>Bacillati</taxon>
        <taxon>Bacillota</taxon>
        <taxon>Clostridia</taxon>
        <taxon>Eubacteriales</taxon>
        <taxon>Oscillospiraceae</taxon>
        <taxon>Ruminiclostridium</taxon>
    </lineage>
</organism>
<dbReference type="Proteomes" id="UP000001349">
    <property type="component" value="Chromosome"/>
</dbReference>
<keyword evidence="1" id="KW-0472">Membrane</keyword>
<name>B8I6Z8_RUMCH</name>
<reference evidence="2 3" key="1">
    <citation type="submission" date="2009-01" db="EMBL/GenBank/DDBJ databases">
        <title>Complete sequence of Clostridium cellulolyticum H10.</title>
        <authorList>
            <consortium name="US DOE Joint Genome Institute"/>
            <person name="Lucas S."/>
            <person name="Copeland A."/>
            <person name="Lapidus A."/>
            <person name="Glavina del Rio T."/>
            <person name="Dalin E."/>
            <person name="Tice H."/>
            <person name="Bruce D."/>
            <person name="Goodwin L."/>
            <person name="Pitluck S."/>
            <person name="Chertkov O."/>
            <person name="Saunders E."/>
            <person name="Brettin T."/>
            <person name="Detter J.C."/>
            <person name="Han C."/>
            <person name="Larimer F."/>
            <person name="Land M."/>
            <person name="Hauser L."/>
            <person name="Kyrpides N."/>
            <person name="Ivanova N."/>
            <person name="Zhou J."/>
            <person name="Richardson P."/>
        </authorList>
    </citation>
    <scope>NUCLEOTIDE SEQUENCE [LARGE SCALE GENOMIC DNA]</scope>
    <source>
        <strain evidence="3">ATCC 35319 / DSM 5812 / JCM 6584 / H10</strain>
    </source>
</reference>
<evidence type="ECO:0000313" key="2">
    <source>
        <dbReference type="EMBL" id="ACL76990.1"/>
    </source>
</evidence>
<evidence type="ECO:0000256" key="1">
    <source>
        <dbReference type="SAM" id="Phobius"/>
    </source>
</evidence>
<feature type="transmembrane region" description="Helical" evidence="1">
    <location>
        <begin position="12"/>
        <end position="30"/>
    </location>
</feature>
<sequence length="78" mass="8095">MPSRAGNIEVAAPALAITLAIGLLILTPVVTSKFKKAGVLERAGAKGNAAKIKAKLENCLFADKSEFGICDLIKSVLN</sequence>
<keyword evidence="1" id="KW-1133">Transmembrane helix</keyword>
<dbReference type="KEGG" id="cce:Ccel_2668"/>
<dbReference type="HOGENOM" id="CLU_2615755_0_0_9"/>
<keyword evidence="1" id="KW-0812">Transmembrane</keyword>
<gene>
    <name evidence="2" type="ordered locus">Ccel_2668</name>
</gene>
<accession>B8I6Z8</accession>
<dbReference type="AlphaFoldDB" id="B8I6Z8"/>